<evidence type="ECO:0000256" key="6">
    <source>
        <dbReference type="ARBA" id="ARBA00023209"/>
    </source>
</evidence>
<evidence type="ECO:0000256" key="9">
    <source>
        <dbReference type="ARBA" id="ARBA00046608"/>
    </source>
</evidence>
<dbReference type="EC" id="2.3.1.274" evidence="8 10"/>
<dbReference type="KEGG" id="wch:wcw_0405"/>
<comment type="subunit">
    <text evidence="9 10">Homodimer. Probably interacts with PlsY.</text>
</comment>
<keyword evidence="4 10" id="KW-0808">Transferase</keyword>
<dbReference type="InterPro" id="IPR003664">
    <property type="entry name" value="FA_synthesis"/>
</dbReference>
<reference evidence="11 12" key="1">
    <citation type="journal article" date="2010" name="PLoS ONE">
        <title>The Waddlia genome: a window into chlamydial biology.</title>
        <authorList>
            <person name="Bertelli C."/>
            <person name="Collyn F."/>
            <person name="Croxatto A."/>
            <person name="Ruckert C."/>
            <person name="Polkinghorne A."/>
            <person name="Kebbi-Beghdadi C."/>
            <person name="Goesmann A."/>
            <person name="Vaughan L."/>
            <person name="Greub G."/>
        </authorList>
    </citation>
    <scope>NUCLEOTIDE SEQUENCE [LARGE SCALE GENOMIC DNA]</scope>
    <source>
        <strain evidence="12">ATCC VR-1470 / WSU 86-1044</strain>
    </source>
</reference>
<keyword evidence="5 10" id="KW-0443">Lipid metabolism</keyword>
<keyword evidence="3 10" id="KW-0444">Lipid biosynthesis</keyword>
<accession>D6YUG6</accession>
<keyword evidence="12" id="KW-1185">Reference proteome</keyword>
<dbReference type="EMBL" id="CP001928">
    <property type="protein sequence ID" value="ADI37777.1"/>
    <property type="molecule type" value="Genomic_DNA"/>
</dbReference>
<dbReference type="GO" id="GO:0005737">
    <property type="term" value="C:cytoplasm"/>
    <property type="evidence" value="ECO:0007669"/>
    <property type="project" value="UniProtKB-SubCell"/>
</dbReference>
<comment type="function">
    <text evidence="10">Catalyzes the reversible formation of acyl-phosphate (acyl-PO(4)) from acyl-[acyl-carrier-protein] (acyl-ACP). This enzyme utilizes acyl-ACP as fatty acyl donor, but not acyl-CoA.</text>
</comment>
<dbReference type="HAMAP" id="MF_00019">
    <property type="entry name" value="PlsX"/>
    <property type="match status" value="1"/>
</dbReference>
<evidence type="ECO:0000313" key="11">
    <source>
        <dbReference type="EMBL" id="ADI37777.1"/>
    </source>
</evidence>
<dbReference type="PANTHER" id="PTHR30100">
    <property type="entry name" value="FATTY ACID/PHOSPHOLIPID SYNTHESIS PROTEIN PLSX"/>
    <property type="match status" value="1"/>
</dbReference>
<dbReference type="STRING" id="716544.wcw_0405"/>
<dbReference type="GO" id="GO:0008654">
    <property type="term" value="P:phospholipid biosynthetic process"/>
    <property type="evidence" value="ECO:0007669"/>
    <property type="project" value="UniProtKB-KW"/>
</dbReference>
<protein>
    <recommendedName>
        <fullName evidence="8 10">Phosphate acyltransferase</fullName>
        <ecNumber evidence="8 10">2.3.1.274</ecNumber>
    </recommendedName>
    <alternativeName>
        <fullName evidence="10">Acyl-ACP phosphotransacylase</fullName>
    </alternativeName>
    <alternativeName>
        <fullName evidence="10">Acyl-[acyl-carrier-protein]--phosphate acyltransferase</fullName>
    </alternativeName>
    <alternativeName>
        <fullName evidence="10">Phosphate-acyl-ACP acyltransferase</fullName>
    </alternativeName>
</protein>
<evidence type="ECO:0000256" key="3">
    <source>
        <dbReference type="ARBA" id="ARBA00022516"/>
    </source>
</evidence>
<dbReference type="InterPro" id="IPR012281">
    <property type="entry name" value="Phospholipid_synth_PlsX-like"/>
</dbReference>
<name>D6YUG6_WADCW</name>
<keyword evidence="6 10" id="KW-0594">Phospholipid biosynthesis</keyword>
<comment type="subcellular location">
    <subcellularLocation>
        <location evidence="10">Cytoplasm</location>
    </subcellularLocation>
    <text evidence="10">Associated with the membrane possibly through PlsY.</text>
</comment>
<dbReference type="AlphaFoldDB" id="D6YUG6"/>
<keyword evidence="2 10" id="KW-0963">Cytoplasm</keyword>
<dbReference type="OrthoDB" id="9806408at2"/>
<dbReference type="PIRSF" id="PIRSF002465">
    <property type="entry name" value="Phsphlp_syn_PlsX"/>
    <property type="match status" value="1"/>
</dbReference>
<evidence type="ECO:0000256" key="8">
    <source>
        <dbReference type="ARBA" id="ARBA00024069"/>
    </source>
</evidence>
<comment type="pathway">
    <text evidence="10">Lipid metabolism; phospholipid metabolism.</text>
</comment>
<dbReference type="SUPFAM" id="SSF53659">
    <property type="entry name" value="Isocitrate/Isopropylmalate dehydrogenase-like"/>
    <property type="match status" value="1"/>
</dbReference>
<sequence length="325" mass="35542">MGSESSPGVLFEAVLASASYLSKQDSLVVFLTRFAMESILRDSRFSCFLDEHSGLVDLHVVEGEISMEDDPLAAVRLKKESSVVVGLRLLKERNIDAFVSAGNTGAIVAAAALILPKMGLDRCCLLASLPTKKDPLAVLDVGGFLDPTPEILLQYARIGAFYQRALLGKETPNVGLMNIGVESKKGTGEVREAYRLLKQEEGGQFHFVGNIEGREAFEGGVDVLVTDGFTGNVLLKVSQGVSSFIFDYLKSEIKEILNDEVHQVIDDLHRHFRYDEHPGAFLCGVEGLVIKCHGAATVRSMVQSILGAKRLVQINIINQIKRNFY</sequence>
<dbReference type="PANTHER" id="PTHR30100:SF1">
    <property type="entry name" value="PHOSPHATE ACYLTRANSFERASE"/>
    <property type="match status" value="1"/>
</dbReference>
<comment type="catalytic activity">
    <reaction evidence="1 10">
        <text>a fatty acyl-[ACP] + phosphate = an acyl phosphate + holo-[ACP]</text>
        <dbReference type="Rhea" id="RHEA:42292"/>
        <dbReference type="Rhea" id="RHEA-COMP:9685"/>
        <dbReference type="Rhea" id="RHEA-COMP:14125"/>
        <dbReference type="ChEBI" id="CHEBI:43474"/>
        <dbReference type="ChEBI" id="CHEBI:59918"/>
        <dbReference type="ChEBI" id="CHEBI:64479"/>
        <dbReference type="ChEBI" id="CHEBI:138651"/>
        <dbReference type="EC" id="2.3.1.274"/>
    </reaction>
</comment>
<evidence type="ECO:0000256" key="1">
    <source>
        <dbReference type="ARBA" id="ARBA00001232"/>
    </source>
</evidence>
<evidence type="ECO:0000313" key="12">
    <source>
        <dbReference type="Proteomes" id="UP000001505"/>
    </source>
</evidence>
<organism evidence="11 12">
    <name type="scientific">Waddlia chondrophila (strain ATCC VR-1470 / WSU 86-1044)</name>
    <dbReference type="NCBI Taxonomy" id="716544"/>
    <lineage>
        <taxon>Bacteria</taxon>
        <taxon>Pseudomonadati</taxon>
        <taxon>Chlamydiota</taxon>
        <taxon>Chlamydiia</taxon>
        <taxon>Parachlamydiales</taxon>
        <taxon>Waddliaceae</taxon>
        <taxon>Waddlia</taxon>
    </lineage>
</organism>
<dbReference type="HOGENOM" id="CLU_039379_1_1_0"/>
<evidence type="ECO:0000256" key="2">
    <source>
        <dbReference type="ARBA" id="ARBA00022490"/>
    </source>
</evidence>
<evidence type="ECO:0000256" key="7">
    <source>
        <dbReference type="ARBA" id="ARBA00023264"/>
    </source>
</evidence>
<comment type="similarity">
    <text evidence="10">Belongs to the PlsX family.</text>
</comment>
<evidence type="ECO:0000256" key="5">
    <source>
        <dbReference type="ARBA" id="ARBA00023098"/>
    </source>
</evidence>
<dbReference type="Proteomes" id="UP000001505">
    <property type="component" value="Chromosome"/>
</dbReference>
<evidence type="ECO:0000256" key="10">
    <source>
        <dbReference type="HAMAP-Rule" id="MF_00019"/>
    </source>
</evidence>
<dbReference type="GO" id="GO:0006633">
    <property type="term" value="P:fatty acid biosynthetic process"/>
    <property type="evidence" value="ECO:0007669"/>
    <property type="project" value="UniProtKB-UniRule"/>
</dbReference>
<dbReference type="Gene3D" id="3.40.718.10">
    <property type="entry name" value="Isopropylmalate Dehydrogenase"/>
    <property type="match status" value="1"/>
</dbReference>
<dbReference type="eggNOG" id="COG0416">
    <property type="taxonomic scope" value="Bacteria"/>
</dbReference>
<dbReference type="Pfam" id="PF02504">
    <property type="entry name" value="FA_synthesis"/>
    <property type="match status" value="1"/>
</dbReference>
<dbReference type="GO" id="GO:0043811">
    <property type="term" value="F:phosphate:acyl-[acyl carrier protein] acyltransferase activity"/>
    <property type="evidence" value="ECO:0007669"/>
    <property type="project" value="UniProtKB-UniRule"/>
</dbReference>
<dbReference type="UniPathway" id="UPA00085"/>
<proteinExistence type="inferred from homology"/>
<gene>
    <name evidence="10 11" type="primary">plsX</name>
    <name evidence="11" type="ordered locus">wcw_0405</name>
</gene>
<evidence type="ECO:0000256" key="4">
    <source>
        <dbReference type="ARBA" id="ARBA00022679"/>
    </source>
</evidence>
<keyword evidence="7 10" id="KW-1208">Phospholipid metabolism</keyword>